<dbReference type="GO" id="GO:0006098">
    <property type="term" value="P:pentose-phosphate shunt"/>
    <property type="evidence" value="ECO:0007669"/>
    <property type="project" value="UniProtKB-UniPathway"/>
</dbReference>
<evidence type="ECO:0000256" key="6">
    <source>
        <dbReference type="ARBA" id="ARBA00020337"/>
    </source>
</evidence>
<dbReference type="UniPathway" id="UPA00115">
    <property type="reaction ID" value="UER00409"/>
</dbReference>
<comment type="pathway">
    <text evidence="3 7">Carbohydrate degradation; pentose phosphate pathway; D-ribulose 5-phosphate from D-glucose 6-phosphate (oxidative stage): step 2/3.</text>
</comment>
<evidence type="ECO:0000256" key="3">
    <source>
        <dbReference type="ARBA" id="ARBA00004961"/>
    </source>
</evidence>
<dbReference type="AlphaFoldDB" id="A0A8J6TD47"/>
<comment type="catalytic activity">
    <reaction evidence="1 7">
        <text>6-phospho-D-glucono-1,5-lactone + H2O = 6-phospho-D-gluconate + H(+)</text>
        <dbReference type="Rhea" id="RHEA:12556"/>
        <dbReference type="ChEBI" id="CHEBI:15377"/>
        <dbReference type="ChEBI" id="CHEBI:15378"/>
        <dbReference type="ChEBI" id="CHEBI:57955"/>
        <dbReference type="ChEBI" id="CHEBI:58759"/>
        <dbReference type="EC" id="3.1.1.31"/>
    </reaction>
</comment>
<protein>
    <recommendedName>
        <fullName evidence="6 7">6-phosphogluconolactonase</fullName>
        <shortName evidence="7">6PGL</shortName>
        <ecNumber evidence="5 7">3.1.1.31</ecNumber>
    </recommendedName>
</protein>
<dbReference type="Gene3D" id="3.40.50.1360">
    <property type="match status" value="1"/>
</dbReference>
<feature type="domain" description="Glucosamine/galactosamine-6-phosphate isomerase" evidence="8">
    <location>
        <begin position="18"/>
        <end position="230"/>
    </location>
</feature>
<evidence type="ECO:0000259" key="8">
    <source>
        <dbReference type="Pfam" id="PF01182"/>
    </source>
</evidence>
<comment type="caution">
    <text evidence="9">The sequence shown here is derived from an EMBL/GenBank/DDBJ whole genome shotgun (WGS) entry which is preliminary data.</text>
</comment>
<keyword evidence="7 9" id="KW-0378">Hydrolase</keyword>
<dbReference type="Pfam" id="PF01182">
    <property type="entry name" value="Glucosamine_iso"/>
    <property type="match status" value="1"/>
</dbReference>
<evidence type="ECO:0000256" key="4">
    <source>
        <dbReference type="ARBA" id="ARBA00010662"/>
    </source>
</evidence>
<dbReference type="GO" id="GO:0017057">
    <property type="term" value="F:6-phosphogluconolactonase activity"/>
    <property type="evidence" value="ECO:0007669"/>
    <property type="project" value="UniProtKB-UniRule"/>
</dbReference>
<dbReference type="EMBL" id="JACNJZ010000145">
    <property type="protein sequence ID" value="MBC8318291.1"/>
    <property type="molecule type" value="Genomic_DNA"/>
</dbReference>
<dbReference type="PANTHER" id="PTHR11054:SF0">
    <property type="entry name" value="6-PHOSPHOGLUCONOLACTONASE"/>
    <property type="match status" value="1"/>
</dbReference>
<evidence type="ECO:0000256" key="5">
    <source>
        <dbReference type="ARBA" id="ARBA00013198"/>
    </source>
</evidence>
<evidence type="ECO:0000256" key="2">
    <source>
        <dbReference type="ARBA" id="ARBA00002681"/>
    </source>
</evidence>
<evidence type="ECO:0000256" key="1">
    <source>
        <dbReference type="ARBA" id="ARBA00000832"/>
    </source>
</evidence>
<accession>A0A8J6TD47</accession>
<name>A0A8J6TD47_9BACT</name>
<gene>
    <name evidence="7 9" type="primary">pgl</name>
    <name evidence="9" type="ORF">H8E41_10330</name>
</gene>
<evidence type="ECO:0000256" key="7">
    <source>
        <dbReference type="RuleBase" id="RU365095"/>
    </source>
</evidence>
<dbReference type="NCBIfam" id="TIGR01198">
    <property type="entry name" value="pgl"/>
    <property type="match status" value="1"/>
</dbReference>
<dbReference type="PANTHER" id="PTHR11054">
    <property type="entry name" value="6-PHOSPHOGLUCONOLACTONASE"/>
    <property type="match status" value="1"/>
</dbReference>
<dbReference type="InterPro" id="IPR005900">
    <property type="entry name" value="6-phosphogluconolactonase_DevB"/>
</dbReference>
<reference evidence="9 10" key="1">
    <citation type="submission" date="2020-08" db="EMBL/GenBank/DDBJ databases">
        <title>Bridging the membrane lipid divide: bacteria of the FCB group superphylum have the potential to synthesize archaeal ether lipids.</title>
        <authorList>
            <person name="Villanueva L."/>
            <person name="Von Meijenfeldt F.A.B."/>
            <person name="Westbye A.B."/>
            <person name="Yadav S."/>
            <person name="Hopmans E.C."/>
            <person name="Dutilh B.E."/>
            <person name="Sinninghe Damste J.S."/>
        </authorList>
    </citation>
    <scope>NUCLEOTIDE SEQUENCE [LARGE SCALE GENOMIC DNA]</scope>
    <source>
        <strain evidence="9">NIOZ-UU47</strain>
    </source>
</reference>
<dbReference type="InterPro" id="IPR039104">
    <property type="entry name" value="6PGL"/>
</dbReference>
<dbReference type="EC" id="3.1.1.31" evidence="5 7"/>
<organism evidence="9 10">
    <name type="scientific">Candidatus Desulfobia pelagia</name>
    <dbReference type="NCBI Taxonomy" id="2841692"/>
    <lineage>
        <taxon>Bacteria</taxon>
        <taxon>Pseudomonadati</taxon>
        <taxon>Thermodesulfobacteriota</taxon>
        <taxon>Desulfobulbia</taxon>
        <taxon>Desulfobulbales</taxon>
        <taxon>Desulfobulbaceae</taxon>
        <taxon>Candidatus Desulfobia</taxon>
    </lineage>
</organism>
<comment type="function">
    <text evidence="2 7">Hydrolysis of 6-phosphogluconolactone to 6-phosphogluconate.</text>
</comment>
<evidence type="ECO:0000313" key="9">
    <source>
        <dbReference type="EMBL" id="MBC8318291.1"/>
    </source>
</evidence>
<proteinExistence type="inferred from homology"/>
<dbReference type="InterPro" id="IPR037171">
    <property type="entry name" value="NagB/RpiA_transferase-like"/>
</dbReference>
<evidence type="ECO:0000313" key="10">
    <source>
        <dbReference type="Proteomes" id="UP000614424"/>
    </source>
</evidence>
<sequence>MNDNVKKYSRPCFLEFENSEELVSKLASRVSQLLAEGIAKRGRASLAVSGGSTPVPLFQALSCIDLQWERVVITLVDERWVDVAEEQSNEHLVRTYLLRNKAAQAVFVGMKTSDVSARAAEKECSERLQSVPRPFDVLVLGMGNDGHTASLFPGSVNLADAVDRDAGKTCICIVPSPAPHERMTLTLPTLLDSLQIVVHITGNKKREVYAQAEHAGPSEEMPIRFILRQEEVPVDVYWCP</sequence>
<comment type="similarity">
    <text evidence="4 7">Belongs to the glucosamine/galactosamine-6-phosphate isomerase family. 6-phosphogluconolactonase subfamily.</text>
</comment>
<dbReference type="CDD" id="cd01400">
    <property type="entry name" value="6PGL"/>
    <property type="match status" value="1"/>
</dbReference>
<dbReference type="InterPro" id="IPR006148">
    <property type="entry name" value="Glc/Gal-6P_isomerase"/>
</dbReference>
<dbReference type="Proteomes" id="UP000614424">
    <property type="component" value="Unassembled WGS sequence"/>
</dbReference>
<dbReference type="SUPFAM" id="SSF100950">
    <property type="entry name" value="NagB/RpiA/CoA transferase-like"/>
    <property type="match status" value="1"/>
</dbReference>
<dbReference type="GO" id="GO:0005975">
    <property type="term" value="P:carbohydrate metabolic process"/>
    <property type="evidence" value="ECO:0007669"/>
    <property type="project" value="UniProtKB-UniRule"/>
</dbReference>